<dbReference type="Pfam" id="PF13180">
    <property type="entry name" value="PDZ_2"/>
    <property type="match status" value="1"/>
</dbReference>
<dbReference type="InterPro" id="IPR009003">
    <property type="entry name" value="Peptidase_S1_PA"/>
</dbReference>
<keyword evidence="1" id="KW-0645">Protease</keyword>
<dbReference type="InterPro" id="IPR001478">
    <property type="entry name" value="PDZ"/>
</dbReference>
<dbReference type="Proteomes" id="UP001458946">
    <property type="component" value="Unassembled WGS sequence"/>
</dbReference>
<dbReference type="CDD" id="cd06779">
    <property type="entry name" value="cpPDZ_Deg_HtrA-like"/>
    <property type="match status" value="1"/>
</dbReference>
<evidence type="ECO:0000313" key="5">
    <source>
        <dbReference type="EMBL" id="GAA5502084.1"/>
    </source>
</evidence>
<dbReference type="PRINTS" id="PR00834">
    <property type="entry name" value="PROTEASES2C"/>
</dbReference>
<dbReference type="PANTHER" id="PTHR43343:SF3">
    <property type="entry name" value="PROTEASE DO-LIKE 8, CHLOROPLASTIC"/>
    <property type="match status" value="1"/>
</dbReference>
<dbReference type="PROSITE" id="PS50106">
    <property type="entry name" value="PDZ"/>
    <property type="match status" value="1"/>
</dbReference>
<dbReference type="PANTHER" id="PTHR43343">
    <property type="entry name" value="PEPTIDASE S12"/>
    <property type="match status" value="1"/>
</dbReference>
<protein>
    <recommendedName>
        <fullName evidence="4">PDZ domain-containing protein</fullName>
    </recommendedName>
</protein>
<dbReference type="InterPro" id="IPR036034">
    <property type="entry name" value="PDZ_sf"/>
</dbReference>
<keyword evidence="2" id="KW-0378">Hydrolase</keyword>
<organism evidence="5 6">
    <name type="scientific">Deinococcus xinjiangensis</name>
    <dbReference type="NCBI Taxonomy" id="457454"/>
    <lineage>
        <taxon>Bacteria</taxon>
        <taxon>Thermotogati</taxon>
        <taxon>Deinococcota</taxon>
        <taxon>Deinococci</taxon>
        <taxon>Deinococcales</taxon>
        <taxon>Deinococcaceae</taxon>
        <taxon>Deinococcus</taxon>
    </lineage>
</organism>
<feature type="compositionally biased region" description="Polar residues" evidence="3">
    <location>
        <begin position="31"/>
        <end position="48"/>
    </location>
</feature>
<dbReference type="RefSeq" id="WP_353542054.1">
    <property type="nucleotide sequence ID" value="NZ_BAABRN010000017.1"/>
</dbReference>
<accession>A0ABP9V9Y5</accession>
<evidence type="ECO:0000259" key="4">
    <source>
        <dbReference type="PROSITE" id="PS50106"/>
    </source>
</evidence>
<feature type="region of interest" description="Disordered" evidence="3">
    <location>
        <begin position="31"/>
        <end position="54"/>
    </location>
</feature>
<dbReference type="Gene3D" id="2.30.42.10">
    <property type="match status" value="1"/>
</dbReference>
<dbReference type="SMART" id="SM00228">
    <property type="entry name" value="PDZ"/>
    <property type="match status" value="1"/>
</dbReference>
<dbReference type="Pfam" id="PF13365">
    <property type="entry name" value="Trypsin_2"/>
    <property type="match status" value="1"/>
</dbReference>
<evidence type="ECO:0000256" key="2">
    <source>
        <dbReference type="ARBA" id="ARBA00022801"/>
    </source>
</evidence>
<feature type="domain" description="PDZ" evidence="4">
    <location>
        <begin position="281"/>
        <end position="362"/>
    </location>
</feature>
<evidence type="ECO:0000256" key="3">
    <source>
        <dbReference type="SAM" id="MobiDB-lite"/>
    </source>
</evidence>
<dbReference type="SUPFAM" id="SSF50156">
    <property type="entry name" value="PDZ domain-like"/>
    <property type="match status" value="1"/>
</dbReference>
<name>A0ABP9V9Y5_9DEIO</name>
<gene>
    <name evidence="5" type="ORF">Dxin01_01823</name>
</gene>
<evidence type="ECO:0000256" key="1">
    <source>
        <dbReference type="ARBA" id="ARBA00022670"/>
    </source>
</evidence>
<dbReference type="SUPFAM" id="SSF50494">
    <property type="entry name" value="Trypsin-like serine proteases"/>
    <property type="match status" value="1"/>
</dbReference>
<dbReference type="InterPro" id="IPR001940">
    <property type="entry name" value="Peptidase_S1C"/>
</dbReference>
<dbReference type="InterPro" id="IPR051201">
    <property type="entry name" value="Chloro_Bact_Ser_Proteases"/>
</dbReference>
<comment type="caution">
    <text evidence="5">The sequence shown here is derived from an EMBL/GenBank/DDBJ whole genome shotgun (WGS) entry which is preliminary data.</text>
</comment>
<keyword evidence="6" id="KW-1185">Reference proteome</keyword>
<dbReference type="Gene3D" id="2.40.10.120">
    <property type="match status" value="1"/>
</dbReference>
<dbReference type="EMBL" id="BAABRN010000017">
    <property type="protein sequence ID" value="GAA5502084.1"/>
    <property type="molecule type" value="Genomic_DNA"/>
</dbReference>
<proteinExistence type="predicted"/>
<sequence>MFRGRTGFSRVLLLALLLGSVTVGGVTLAQANPSKKSDTQAETPTPRRSLTDTEQKALADLFTKTRPAALRIEECDTKNCGEEPDGVGSAVLISADGLALTAYHVIFGAKNLSAVTVDKKRYGLSVIGYDDQQDIALLRVNVPRGTPYLPLAQAKPKVGDPLLAIGNGDGLFLKSKTGRLLSLNADATRADFPAGTLEMTAPLIPGDSGGPILNTAGEVVGIVSYIRQSSRTSIRSYAVPVAKQDAKVADLMKGVKRDAPIIGIGLDQRFFDLVDLPEKYFVDATRELNLSLGKTAGAFFTSVARGSPAEKAGLIALDPKSGKGDLVIAVDGKRVVNFSEFQYAVRTYAPGNTITLSVVRGGKPVSVKLTLVGRSTVEN</sequence>
<reference evidence="5 6" key="1">
    <citation type="submission" date="2024-02" db="EMBL/GenBank/DDBJ databases">
        <title>Deinococcus xinjiangensis NBRC 107630.</title>
        <authorList>
            <person name="Ichikawa N."/>
            <person name="Katano-Makiyama Y."/>
            <person name="Hidaka K."/>
        </authorList>
    </citation>
    <scope>NUCLEOTIDE SEQUENCE [LARGE SCALE GENOMIC DNA]</scope>
    <source>
        <strain evidence="5 6">NBRC 107630</strain>
    </source>
</reference>
<evidence type="ECO:0000313" key="6">
    <source>
        <dbReference type="Proteomes" id="UP001458946"/>
    </source>
</evidence>